<dbReference type="SUPFAM" id="SSF52980">
    <property type="entry name" value="Restriction endonuclease-like"/>
    <property type="match status" value="1"/>
</dbReference>
<sequence>MTFDPREPFLWHTGRQHGLSDRRLRSGEFVRLGYGVYLSADVTVDALIEAKAAVLVGGPHSFASHHQAAKLWGGVVPQSDLLHSSVPGRSSRTERRDARAHASQRAPRRFRGLSVTTPEDTFLDLADRLGLVDLVVLADSLIRRQRTTPDALVEAAQSSLSAAPRLARRAASLARSGVDSPMETRARLLRVLAGLPELETDLRFYDQHGELMRRLDAGDRATRTAVEYDGRHHIQREGQWEGDLQRREGFEDDGWRIVTLISPDIFQHPGHTVNRLARIFQDRGMAFGALSDEWRRYFPGQDRA</sequence>
<dbReference type="KEGG" id="serj:SGUI_0151"/>
<evidence type="ECO:0000256" key="1">
    <source>
        <dbReference type="SAM" id="MobiDB-lite"/>
    </source>
</evidence>
<dbReference type="AlphaFoldDB" id="A0A1B1N7Z1"/>
<dbReference type="EMBL" id="CP014989">
    <property type="protein sequence ID" value="ANS77547.1"/>
    <property type="molecule type" value="Genomic_DNA"/>
</dbReference>
<keyword evidence="3" id="KW-1185">Reference proteome</keyword>
<reference evidence="2 3" key="1">
    <citation type="submission" date="2016-03" db="EMBL/GenBank/DDBJ databases">
        <title>Shallow-sea hydrothermal system.</title>
        <authorList>
            <person name="Tang K."/>
        </authorList>
    </citation>
    <scope>NUCLEOTIDE SEQUENCE [LARGE SCALE GENOMIC DNA]</scope>
    <source>
        <strain evidence="2 3">JLT9</strain>
    </source>
</reference>
<gene>
    <name evidence="2" type="ORF">SGUI_0151</name>
</gene>
<protein>
    <recommendedName>
        <fullName evidence="4">DUF559 domain-containing protein</fullName>
    </recommendedName>
</protein>
<name>A0A1B1N7Z1_9MICO</name>
<dbReference type="STRING" id="1758689.SGUI_0151"/>
<dbReference type="InterPro" id="IPR011335">
    <property type="entry name" value="Restrct_endonuc-II-like"/>
</dbReference>
<dbReference type="OrthoDB" id="3173471at2"/>
<accession>A0A1B1N7Z1</accession>
<evidence type="ECO:0000313" key="2">
    <source>
        <dbReference type="EMBL" id="ANS77547.1"/>
    </source>
</evidence>
<evidence type="ECO:0008006" key="4">
    <source>
        <dbReference type="Google" id="ProtNLM"/>
    </source>
</evidence>
<proteinExistence type="predicted"/>
<dbReference type="RefSeq" id="WP_083190398.1">
    <property type="nucleotide sequence ID" value="NZ_CP014989.1"/>
</dbReference>
<dbReference type="Proteomes" id="UP000092482">
    <property type="component" value="Chromosome"/>
</dbReference>
<organism evidence="2 3">
    <name type="scientific">Serinicoccus hydrothermalis</name>
    <dbReference type="NCBI Taxonomy" id="1758689"/>
    <lineage>
        <taxon>Bacteria</taxon>
        <taxon>Bacillati</taxon>
        <taxon>Actinomycetota</taxon>
        <taxon>Actinomycetes</taxon>
        <taxon>Micrococcales</taxon>
        <taxon>Ornithinimicrobiaceae</taxon>
        <taxon>Serinicoccus</taxon>
    </lineage>
</organism>
<evidence type="ECO:0000313" key="3">
    <source>
        <dbReference type="Proteomes" id="UP000092482"/>
    </source>
</evidence>
<feature type="compositionally biased region" description="Basic and acidic residues" evidence="1">
    <location>
        <begin position="91"/>
        <end position="100"/>
    </location>
</feature>
<feature type="region of interest" description="Disordered" evidence="1">
    <location>
        <begin position="83"/>
        <end position="107"/>
    </location>
</feature>